<dbReference type="PANTHER" id="PTHR30627">
    <property type="entry name" value="PEPTIDOGLYCAN D,D-TRANSPEPTIDASE"/>
    <property type="match status" value="1"/>
</dbReference>
<dbReference type="InterPro" id="IPR050515">
    <property type="entry name" value="Beta-lactam/transpept"/>
</dbReference>
<comment type="caution">
    <text evidence="3">The sequence shown here is derived from an EMBL/GenBank/DDBJ whole genome shotgun (WGS) entry which is preliminary data.</text>
</comment>
<evidence type="ECO:0000259" key="2">
    <source>
        <dbReference type="Pfam" id="PF21922"/>
    </source>
</evidence>
<accession>A0ABV7WIJ7</accession>
<dbReference type="Proteomes" id="UP001595685">
    <property type="component" value="Unassembled WGS sequence"/>
</dbReference>
<dbReference type="SUPFAM" id="SSF56601">
    <property type="entry name" value="beta-lactamase/transpeptidase-like"/>
    <property type="match status" value="1"/>
</dbReference>
<sequence>MNAPLRRLAVVVALLFASLLLSTSWIQYVGASSVAAGQGNVRQVYREFGRERGPIVTSDGQPVALSTEVGGDYQYLRQYPGGQVYAHATGFFSIVYGRTAIESVQNDVLAGTADSLFYSRIGQVLTGQDPAGGSVELTLDPVVQQAAWDALGEQRGAVVAIEPSTGRILALVSRPSFDPGSLASHDLGAVQEAWAALNADPDRPLENRAVAGRTYPPGSVFKIVTAAAAIEEGGLTPESQLPGPAELALPQTTATLPNVFGGPCGPGDLTTLADALRISCNTAFGQLGIDLGGDVLREQAEDFGFGTELTIPLRTAESTVPEGMDPPQSAQAAIGQFDVRVTPLQVAMVSAAVANDGVLMRPQLVRTVRGPDLQVVEDVQPEQLGRAVEQSTAEALTSMMVGVVEDGSGTAAQIDGVTVAGKTGTAQTGNETDPHAWFTSFAPADDPRVAVAVVVENGGSAGSEASGGRVAAPVARAVMQAVLDR</sequence>
<name>A0ABV7WIJ7_9MICO</name>
<dbReference type="InterPro" id="IPR012338">
    <property type="entry name" value="Beta-lactam/transpept-like"/>
</dbReference>
<protein>
    <submittedName>
        <fullName evidence="3">Peptidoglycan D,D-transpeptidase FtsI family protein</fullName>
    </submittedName>
</protein>
<dbReference type="Pfam" id="PF00905">
    <property type="entry name" value="Transpeptidase"/>
    <property type="match status" value="1"/>
</dbReference>
<evidence type="ECO:0000259" key="1">
    <source>
        <dbReference type="Pfam" id="PF00905"/>
    </source>
</evidence>
<evidence type="ECO:0000313" key="4">
    <source>
        <dbReference type="Proteomes" id="UP001595685"/>
    </source>
</evidence>
<organism evidence="3 4">
    <name type="scientific">Aquipuribacter hungaricus</name>
    <dbReference type="NCBI Taxonomy" id="545624"/>
    <lineage>
        <taxon>Bacteria</taxon>
        <taxon>Bacillati</taxon>
        <taxon>Actinomycetota</taxon>
        <taxon>Actinomycetes</taxon>
        <taxon>Micrococcales</taxon>
        <taxon>Intrasporangiaceae</taxon>
        <taxon>Aquipuribacter</taxon>
    </lineage>
</organism>
<dbReference type="SUPFAM" id="SSF56519">
    <property type="entry name" value="Penicillin binding protein dimerisation domain"/>
    <property type="match status" value="1"/>
</dbReference>
<dbReference type="Pfam" id="PF21922">
    <property type="entry name" value="PBP_dimer_2"/>
    <property type="match status" value="1"/>
</dbReference>
<dbReference type="InterPro" id="IPR001460">
    <property type="entry name" value="PCN-bd_Tpept"/>
</dbReference>
<dbReference type="Gene3D" id="3.40.710.10">
    <property type="entry name" value="DD-peptidase/beta-lactamase superfamily"/>
    <property type="match status" value="1"/>
</dbReference>
<dbReference type="InterPro" id="IPR054120">
    <property type="entry name" value="PBPA_dimer"/>
</dbReference>
<feature type="domain" description="Penicillin-binding protein transpeptidase" evidence="1">
    <location>
        <begin position="156"/>
        <end position="480"/>
    </location>
</feature>
<dbReference type="InterPro" id="IPR036138">
    <property type="entry name" value="PBP_dimer_sf"/>
</dbReference>
<keyword evidence="4" id="KW-1185">Reference proteome</keyword>
<feature type="domain" description="Penicillin binding protein A dimerisation" evidence="2">
    <location>
        <begin position="52"/>
        <end position="135"/>
    </location>
</feature>
<dbReference type="PANTHER" id="PTHR30627:SF24">
    <property type="entry name" value="PENICILLIN-BINDING PROTEIN 4B"/>
    <property type="match status" value="1"/>
</dbReference>
<reference evidence="4" key="1">
    <citation type="journal article" date="2019" name="Int. J. Syst. Evol. Microbiol.">
        <title>The Global Catalogue of Microorganisms (GCM) 10K type strain sequencing project: providing services to taxonomists for standard genome sequencing and annotation.</title>
        <authorList>
            <consortium name="The Broad Institute Genomics Platform"/>
            <consortium name="The Broad Institute Genome Sequencing Center for Infectious Disease"/>
            <person name="Wu L."/>
            <person name="Ma J."/>
        </authorList>
    </citation>
    <scope>NUCLEOTIDE SEQUENCE [LARGE SCALE GENOMIC DNA]</scope>
    <source>
        <strain evidence="4">NCAIM B.02333</strain>
    </source>
</reference>
<evidence type="ECO:0000313" key="3">
    <source>
        <dbReference type="EMBL" id="MFC3689660.1"/>
    </source>
</evidence>
<gene>
    <name evidence="3" type="ORF">ACFOLH_15030</name>
</gene>
<dbReference type="RefSeq" id="WP_340290935.1">
    <property type="nucleotide sequence ID" value="NZ_JBBEOI010000026.1"/>
</dbReference>
<proteinExistence type="predicted"/>
<dbReference type="Gene3D" id="3.90.1310.10">
    <property type="entry name" value="Penicillin-binding protein 2a (Domain 2)"/>
    <property type="match status" value="1"/>
</dbReference>
<dbReference type="EMBL" id="JBHRWW010000012">
    <property type="protein sequence ID" value="MFC3689660.1"/>
    <property type="molecule type" value="Genomic_DNA"/>
</dbReference>